<dbReference type="InterPro" id="IPR024107">
    <property type="entry name" value="Tyr-tRNA-ligase_bac_1"/>
</dbReference>
<proteinExistence type="inferred from homology"/>
<reference evidence="9" key="1">
    <citation type="journal article" date="2020" name="Microorganisms">
        <title>Complete Genome of a Member of a New Bacterial Lineage in the Microgenomates Group Reveals an Unusual Nucleotide Composition Disparity Between Two Strands of DNA and Limited Metabolic Potential.</title>
        <authorList>
            <person name="Kadnikov V.V."/>
            <person name="Mardanov A.V."/>
            <person name="Beletsky A.V."/>
            <person name="Karnachuk O.V."/>
            <person name="Ravin N.V."/>
        </authorList>
    </citation>
    <scope>NUCLEOTIDE SEQUENCE [LARGE SCALE GENOMIC DNA]</scope>
</reference>
<name>A0A857N6J1_9BACT</name>
<dbReference type="InterPro" id="IPR024088">
    <property type="entry name" value="Tyr-tRNA-ligase_bac-type"/>
</dbReference>
<gene>
    <name evidence="7" type="primary">tyrS</name>
    <name evidence="8" type="ORF">MICH65_0038</name>
</gene>
<feature type="binding site" evidence="7">
    <location>
        <position position="173"/>
    </location>
    <ligand>
        <name>L-tyrosine</name>
        <dbReference type="ChEBI" id="CHEBI:58315"/>
    </ligand>
</feature>
<dbReference type="NCBIfam" id="TIGR00234">
    <property type="entry name" value="tyrS"/>
    <property type="match status" value="1"/>
</dbReference>
<evidence type="ECO:0000313" key="8">
    <source>
        <dbReference type="EMBL" id="QHO63019.1"/>
    </source>
</evidence>
<evidence type="ECO:0000313" key="9">
    <source>
        <dbReference type="Proteomes" id="UP000463983"/>
    </source>
</evidence>
<dbReference type="GO" id="GO:0004831">
    <property type="term" value="F:tyrosine-tRNA ligase activity"/>
    <property type="evidence" value="ECO:0007669"/>
    <property type="project" value="UniProtKB-UniRule"/>
</dbReference>
<keyword evidence="3 7" id="KW-0067">ATP-binding</keyword>
<dbReference type="EMBL" id="CP047901">
    <property type="protein sequence ID" value="QHO63019.1"/>
    <property type="molecule type" value="Genomic_DNA"/>
</dbReference>
<dbReference type="Proteomes" id="UP000463983">
    <property type="component" value="Chromosome"/>
</dbReference>
<dbReference type="PANTHER" id="PTHR11766">
    <property type="entry name" value="TYROSYL-TRNA SYNTHETASE"/>
    <property type="match status" value="1"/>
</dbReference>
<accession>A0A857N6J1</accession>
<dbReference type="GO" id="GO:0003723">
    <property type="term" value="F:RNA binding"/>
    <property type="evidence" value="ECO:0007669"/>
    <property type="project" value="InterPro"/>
</dbReference>
<feature type="short sequence motif" description="'KMSKS' region" evidence="7">
    <location>
        <begin position="230"/>
        <end position="234"/>
    </location>
</feature>
<dbReference type="InterPro" id="IPR001412">
    <property type="entry name" value="aa-tRNA-synth_I_CS"/>
</dbReference>
<dbReference type="GO" id="GO:0005524">
    <property type="term" value="F:ATP binding"/>
    <property type="evidence" value="ECO:0007669"/>
    <property type="project" value="UniProtKB-UniRule"/>
</dbReference>
<dbReference type="EC" id="6.1.1.1" evidence="7"/>
<dbReference type="KEGG" id="caqa:MICH65_0038"/>
<evidence type="ECO:0000256" key="5">
    <source>
        <dbReference type="ARBA" id="ARBA00023146"/>
    </source>
</evidence>
<dbReference type="Gene3D" id="3.10.290.10">
    <property type="entry name" value="RNA-binding S4 domain"/>
    <property type="match status" value="1"/>
</dbReference>
<evidence type="ECO:0000256" key="3">
    <source>
        <dbReference type="ARBA" id="ARBA00022840"/>
    </source>
</evidence>
<keyword evidence="9" id="KW-1185">Reference proteome</keyword>
<dbReference type="InterPro" id="IPR036986">
    <property type="entry name" value="S4_RNA-bd_sf"/>
</dbReference>
<comment type="similarity">
    <text evidence="7">Belongs to the class-I aminoacyl-tRNA synthetase family. TyrS type 1 subfamily.</text>
</comment>
<dbReference type="Gene3D" id="3.40.50.620">
    <property type="entry name" value="HUPs"/>
    <property type="match status" value="1"/>
</dbReference>
<dbReference type="Gene3D" id="1.10.240.10">
    <property type="entry name" value="Tyrosyl-Transfer RNA Synthetase"/>
    <property type="match status" value="1"/>
</dbReference>
<dbReference type="PANTHER" id="PTHR11766:SF0">
    <property type="entry name" value="TYROSINE--TRNA LIGASE, MITOCHONDRIAL"/>
    <property type="match status" value="1"/>
</dbReference>
<dbReference type="SUPFAM" id="SSF52374">
    <property type="entry name" value="Nucleotidylyl transferase"/>
    <property type="match status" value="1"/>
</dbReference>
<dbReference type="InterPro" id="IPR014729">
    <property type="entry name" value="Rossmann-like_a/b/a_fold"/>
</dbReference>
<dbReference type="Pfam" id="PF00579">
    <property type="entry name" value="tRNA-synt_1b"/>
    <property type="match status" value="1"/>
</dbReference>
<evidence type="ECO:0000256" key="1">
    <source>
        <dbReference type="ARBA" id="ARBA00022598"/>
    </source>
</evidence>
<feature type="binding site" evidence="7">
    <location>
        <position position="34"/>
    </location>
    <ligand>
        <name>L-tyrosine</name>
        <dbReference type="ChEBI" id="CHEBI:58315"/>
    </ligand>
</feature>
<keyword evidence="7" id="KW-0963">Cytoplasm</keyword>
<keyword evidence="2 7" id="KW-0547">Nucleotide-binding</keyword>
<comment type="subcellular location">
    <subcellularLocation>
        <location evidence="7">Cytoplasm</location>
    </subcellularLocation>
</comment>
<comment type="function">
    <text evidence="7">Catalyzes the attachment of tyrosine to tRNA(Tyr) in a two-step reaction: tyrosine is first activated by ATP to form Tyr-AMP and then transferred to the acceptor end of tRNA(Tyr).</text>
</comment>
<dbReference type="PROSITE" id="PS00178">
    <property type="entry name" value="AA_TRNA_LIGASE_I"/>
    <property type="match status" value="1"/>
</dbReference>
<organism evidence="8 9">
    <name type="scientific">Candidatus Chazhemtobacterium aquaticus</name>
    <dbReference type="NCBI Taxonomy" id="2715735"/>
    <lineage>
        <taxon>Bacteria</taxon>
        <taxon>Candidatus Chazhemtobacteraceae</taxon>
        <taxon>Candidatus Chazhemtobacterium</taxon>
    </lineage>
</organism>
<feature type="short sequence motif" description="'HIGH' region" evidence="7">
    <location>
        <begin position="39"/>
        <end position="48"/>
    </location>
</feature>
<sequence length="406" mass="46415">MIDKNFWRDLKWRGLVYDATPGLDKDLSKEVTVYIGIDPTGDSLHIGHLMGVTMAKRFVDAGHKAIIIMGGGTSLIGDPSGKDAERPMVDYKVIEANKRKLKKQLSRFLDFDGKRVHMIDNVDWLGKVKLIEFLREVGKYMPVSSMMDKESVKARLEREQGLSYAEFSYQLLQAYDFAVLFEKHGCNVQMGGSDQWGNILQGVDLIRRKYEKTAHGLSFPLIVDPKTGRKFGKTESGSAIWLDPEKTHPFGLYQFLINVSDELAPTLLKFYSFKDIKVIKKVLSDWDKDRQGRLVQRVLAEELVTTVHGEKKAKQSRKVAQVLFDRGKERMSRSDFEFVKLAIPHMEIKSKSEIVIEEVLVELGLVSSKSEARRVVEQNGVSYELFYDKYFLVRKGKKDFGVVEME</sequence>
<feature type="binding site" evidence="7">
    <location>
        <position position="169"/>
    </location>
    <ligand>
        <name>L-tyrosine</name>
        <dbReference type="ChEBI" id="CHEBI:58315"/>
    </ligand>
</feature>
<dbReference type="AlphaFoldDB" id="A0A857N6J1"/>
<dbReference type="HAMAP" id="MF_02006">
    <property type="entry name" value="Tyr_tRNA_synth_type1"/>
    <property type="match status" value="1"/>
</dbReference>
<dbReference type="CDD" id="cd00805">
    <property type="entry name" value="TyrRS_core"/>
    <property type="match status" value="1"/>
</dbReference>
<dbReference type="GO" id="GO:0006437">
    <property type="term" value="P:tyrosyl-tRNA aminoacylation"/>
    <property type="evidence" value="ECO:0007669"/>
    <property type="project" value="UniProtKB-UniRule"/>
</dbReference>
<feature type="binding site" evidence="7">
    <location>
        <position position="233"/>
    </location>
    <ligand>
        <name>ATP</name>
        <dbReference type="ChEBI" id="CHEBI:30616"/>
    </ligand>
</feature>
<keyword evidence="1 7" id="KW-0436">Ligase</keyword>
<dbReference type="SUPFAM" id="SSF55174">
    <property type="entry name" value="Alpha-L RNA-binding motif"/>
    <property type="match status" value="1"/>
</dbReference>
<dbReference type="PRINTS" id="PR01040">
    <property type="entry name" value="TRNASYNTHTYR"/>
</dbReference>
<evidence type="ECO:0000256" key="4">
    <source>
        <dbReference type="ARBA" id="ARBA00022917"/>
    </source>
</evidence>
<comment type="catalytic activity">
    <reaction evidence="6 7">
        <text>tRNA(Tyr) + L-tyrosine + ATP = L-tyrosyl-tRNA(Tyr) + AMP + diphosphate + H(+)</text>
        <dbReference type="Rhea" id="RHEA:10220"/>
        <dbReference type="Rhea" id="RHEA-COMP:9706"/>
        <dbReference type="Rhea" id="RHEA-COMP:9707"/>
        <dbReference type="ChEBI" id="CHEBI:15378"/>
        <dbReference type="ChEBI" id="CHEBI:30616"/>
        <dbReference type="ChEBI" id="CHEBI:33019"/>
        <dbReference type="ChEBI" id="CHEBI:58315"/>
        <dbReference type="ChEBI" id="CHEBI:78442"/>
        <dbReference type="ChEBI" id="CHEBI:78536"/>
        <dbReference type="ChEBI" id="CHEBI:456215"/>
        <dbReference type="EC" id="6.1.1.1"/>
    </reaction>
</comment>
<evidence type="ECO:0000256" key="2">
    <source>
        <dbReference type="ARBA" id="ARBA00022741"/>
    </source>
</evidence>
<protein>
    <recommendedName>
        <fullName evidence="7">Tyrosine--tRNA ligase</fullName>
        <ecNumber evidence="7">6.1.1.1</ecNumber>
    </recommendedName>
    <alternativeName>
        <fullName evidence="7">Tyrosyl-tRNA synthetase</fullName>
        <shortName evidence="7">TyrRS</shortName>
    </alternativeName>
</protein>
<dbReference type="GO" id="GO:0005829">
    <property type="term" value="C:cytosol"/>
    <property type="evidence" value="ECO:0007669"/>
    <property type="project" value="TreeGrafter"/>
</dbReference>
<dbReference type="InterPro" id="IPR002305">
    <property type="entry name" value="aa-tRNA-synth_Ic"/>
</dbReference>
<evidence type="ECO:0000256" key="7">
    <source>
        <dbReference type="HAMAP-Rule" id="MF_02006"/>
    </source>
</evidence>
<keyword evidence="5 7" id="KW-0030">Aminoacyl-tRNA synthetase</keyword>
<keyword evidence="4 7" id="KW-0648">Protein biosynthesis</keyword>
<comment type="subunit">
    <text evidence="7">Homodimer.</text>
</comment>
<dbReference type="InterPro" id="IPR002307">
    <property type="entry name" value="Tyr-tRNA-ligase"/>
</dbReference>
<dbReference type="RefSeq" id="WP_161931429.1">
    <property type="nucleotide sequence ID" value="NZ_CP047901.1"/>
</dbReference>
<evidence type="ECO:0000256" key="6">
    <source>
        <dbReference type="ARBA" id="ARBA00048248"/>
    </source>
</evidence>